<dbReference type="EMBL" id="BIFQ01000001">
    <property type="protein sequence ID" value="GCE06222.1"/>
    <property type="molecule type" value="Genomic_DNA"/>
</dbReference>
<comment type="caution">
    <text evidence="3">The sequence shown here is derived from an EMBL/GenBank/DDBJ whole genome shotgun (WGS) entry which is preliminary data.</text>
</comment>
<dbReference type="InterPro" id="IPR035931">
    <property type="entry name" value="YlxR-like_sf"/>
</dbReference>
<dbReference type="SUPFAM" id="SSF64376">
    <property type="entry name" value="YlxR-like"/>
    <property type="match status" value="1"/>
</dbReference>
<protein>
    <recommendedName>
        <fullName evidence="2">YlxR domain-containing protein</fullName>
    </recommendedName>
</protein>
<reference evidence="4" key="1">
    <citation type="submission" date="2018-12" db="EMBL/GenBank/DDBJ databases">
        <title>Tengunoibacter tsumagoiensis gen. nov., sp. nov., Dictyobacter kobayashii sp. nov., D. alpinus sp. nov., and D. joshuensis sp. nov. and description of Dictyobacteraceae fam. nov. within the order Ktedonobacterales isolated from Tengu-no-mugimeshi.</title>
        <authorList>
            <person name="Wang C.M."/>
            <person name="Zheng Y."/>
            <person name="Sakai Y."/>
            <person name="Toyoda A."/>
            <person name="Minakuchi Y."/>
            <person name="Abe K."/>
            <person name="Yokota A."/>
            <person name="Yabe S."/>
        </authorList>
    </citation>
    <scope>NUCLEOTIDE SEQUENCE [LARGE SCALE GENOMIC DNA]</scope>
    <source>
        <strain evidence="4">S-27</strain>
    </source>
</reference>
<accession>A0A401ZHA0</accession>
<name>A0A401ZHA0_9CHLR</name>
<gene>
    <name evidence="3" type="ORF">KDAU_35510</name>
</gene>
<evidence type="ECO:0000259" key="2">
    <source>
        <dbReference type="Pfam" id="PF04296"/>
    </source>
</evidence>
<dbReference type="OrthoDB" id="9813251at2"/>
<dbReference type="AlphaFoldDB" id="A0A401ZHA0"/>
<proteinExistence type="predicted"/>
<feature type="domain" description="YlxR" evidence="2">
    <location>
        <begin position="17"/>
        <end position="90"/>
    </location>
</feature>
<dbReference type="RefSeq" id="WP_126597182.1">
    <property type="nucleotide sequence ID" value="NZ_BIFQ01000001.1"/>
</dbReference>
<evidence type="ECO:0000256" key="1">
    <source>
        <dbReference type="SAM" id="MobiDB-lite"/>
    </source>
</evidence>
<dbReference type="NCBIfam" id="NF047356">
    <property type="entry name" value="RNA_bind_RnpM"/>
    <property type="match status" value="1"/>
</dbReference>
<dbReference type="PANTHER" id="PTHR34215:SF1">
    <property type="entry name" value="YLXR DOMAIN-CONTAINING PROTEIN"/>
    <property type="match status" value="1"/>
</dbReference>
<evidence type="ECO:0000313" key="4">
    <source>
        <dbReference type="Proteomes" id="UP000287224"/>
    </source>
</evidence>
<feature type="region of interest" description="Disordered" evidence="1">
    <location>
        <begin position="93"/>
        <end position="123"/>
    </location>
</feature>
<organism evidence="3 4">
    <name type="scientific">Dictyobacter aurantiacus</name>
    <dbReference type="NCBI Taxonomy" id="1936993"/>
    <lineage>
        <taxon>Bacteria</taxon>
        <taxon>Bacillati</taxon>
        <taxon>Chloroflexota</taxon>
        <taxon>Ktedonobacteria</taxon>
        <taxon>Ktedonobacterales</taxon>
        <taxon>Dictyobacteraceae</taxon>
        <taxon>Dictyobacter</taxon>
    </lineage>
</organism>
<dbReference type="InterPro" id="IPR007393">
    <property type="entry name" value="YlxR_dom"/>
</dbReference>
<dbReference type="PANTHER" id="PTHR34215">
    <property type="entry name" value="BLL0784 PROTEIN"/>
    <property type="match status" value="1"/>
</dbReference>
<sequence length="123" mass="13872">MKAAKKQPQRQKHLPLRTCIACRENKPKRELLRVVRTPEGQVLIDATGKKSGRGAYLCARLSCWQKAFKEHRLEQVFETAISAEDRAALEDYMATLPPDDPRPSEAKATKVPASRKKTVETNS</sequence>
<evidence type="ECO:0000313" key="3">
    <source>
        <dbReference type="EMBL" id="GCE06222.1"/>
    </source>
</evidence>
<dbReference type="Pfam" id="PF04296">
    <property type="entry name" value="YlxR"/>
    <property type="match status" value="1"/>
</dbReference>
<dbReference type="InterPro" id="IPR037465">
    <property type="entry name" value="YlxR"/>
</dbReference>
<dbReference type="Proteomes" id="UP000287224">
    <property type="component" value="Unassembled WGS sequence"/>
</dbReference>
<dbReference type="Gene3D" id="3.30.1230.10">
    <property type="entry name" value="YlxR-like"/>
    <property type="match status" value="1"/>
</dbReference>
<keyword evidence="4" id="KW-1185">Reference proteome</keyword>
<feature type="compositionally biased region" description="Basic and acidic residues" evidence="1">
    <location>
        <begin position="99"/>
        <end position="108"/>
    </location>
</feature>
<dbReference type="CDD" id="cd00279">
    <property type="entry name" value="YlxR"/>
    <property type="match status" value="1"/>
</dbReference>